<keyword evidence="3" id="KW-0804">Transcription</keyword>
<gene>
    <name evidence="5" type="ORF">B5F75_03095</name>
</gene>
<evidence type="ECO:0000256" key="2">
    <source>
        <dbReference type="ARBA" id="ARBA00023125"/>
    </source>
</evidence>
<dbReference type="SUPFAM" id="SSF46785">
    <property type="entry name" value="Winged helix' DNA-binding domain"/>
    <property type="match status" value="1"/>
</dbReference>
<dbReference type="PROSITE" id="PS50987">
    <property type="entry name" value="HTH_ARSR_2"/>
    <property type="match status" value="1"/>
</dbReference>
<evidence type="ECO:0000313" key="6">
    <source>
        <dbReference type="Proteomes" id="UP000196368"/>
    </source>
</evidence>
<dbReference type="Proteomes" id="UP000196368">
    <property type="component" value="Unassembled WGS sequence"/>
</dbReference>
<evidence type="ECO:0000259" key="4">
    <source>
        <dbReference type="PROSITE" id="PS50987"/>
    </source>
</evidence>
<keyword evidence="2" id="KW-0238">DNA-binding</keyword>
<name>A0A1Y4DEK5_9BACT</name>
<dbReference type="AlphaFoldDB" id="A0A1Y4DEK5"/>
<dbReference type="InterPro" id="IPR036390">
    <property type="entry name" value="WH_DNA-bd_sf"/>
</dbReference>
<feature type="domain" description="HTH arsR-type" evidence="4">
    <location>
        <begin position="33"/>
        <end position="127"/>
    </location>
</feature>
<comment type="caution">
    <text evidence="5">The sequence shown here is derived from an EMBL/GenBank/DDBJ whole genome shotgun (WGS) entry which is preliminary data.</text>
</comment>
<evidence type="ECO:0000256" key="3">
    <source>
        <dbReference type="ARBA" id="ARBA00023163"/>
    </source>
</evidence>
<dbReference type="PANTHER" id="PTHR43132">
    <property type="entry name" value="ARSENICAL RESISTANCE OPERON REPRESSOR ARSR-RELATED"/>
    <property type="match status" value="1"/>
</dbReference>
<dbReference type="InterPro" id="IPR036388">
    <property type="entry name" value="WH-like_DNA-bd_sf"/>
</dbReference>
<sequence length="127" mass="14780">MNICSYVIIKRIFAMNKKTKLSTAHVCKPSLELPEETLYDLADLFKVFGDSTRLRILCALFDCEQCVQHIADELGMTHSAISHQLRFLKQNKLVKNRRQGKTIFYSLADEHVKRIFNQGLEHVREEL</sequence>
<dbReference type="NCBIfam" id="NF033788">
    <property type="entry name" value="HTH_metalloreg"/>
    <property type="match status" value="1"/>
</dbReference>
<dbReference type="PANTHER" id="PTHR43132:SF6">
    <property type="entry name" value="HTH-TYPE TRANSCRIPTIONAL REPRESSOR CZRA"/>
    <property type="match status" value="1"/>
</dbReference>
<evidence type="ECO:0000256" key="1">
    <source>
        <dbReference type="ARBA" id="ARBA00023015"/>
    </source>
</evidence>
<dbReference type="InterPro" id="IPR001845">
    <property type="entry name" value="HTH_ArsR_DNA-bd_dom"/>
</dbReference>
<keyword evidence="1" id="KW-0805">Transcription regulation</keyword>
<dbReference type="Pfam" id="PF01022">
    <property type="entry name" value="HTH_5"/>
    <property type="match status" value="1"/>
</dbReference>
<accession>A0A1Y4DEK5</accession>
<dbReference type="CDD" id="cd00090">
    <property type="entry name" value="HTH_ARSR"/>
    <property type="match status" value="1"/>
</dbReference>
<dbReference type="SMART" id="SM00418">
    <property type="entry name" value="HTH_ARSR"/>
    <property type="match status" value="1"/>
</dbReference>
<dbReference type="Gene3D" id="1.10.10.10">
    <property type="entry name" value="Winged helix-like DNA-binding domain superfamily/Winged helix DNA-binding domain"/>
    <property type="match status" value="1"/>
</dbReference>
<dbReference type="InterPro" id="IPR051011">
    <property type="entry name" value="Metal_resp_trans_reg"/>
</dbReference>
<organism evidence="5 6">
    <name type="scientific">Candidatus Avelusimicrobium gallicola</name>
    <dbReference type="NCBI Taxonomy" id="2562704"/>
    <lineage>
        <taxon>Bacteria</taxon>
        <taxon>Pseudomonadati</taxon>
        <taxon>Elusimicrobiota</taxon>
        <taxon>Elusimicrobia</taxon>
        <taxon>Elusimicrobiales</taxon>
        <taxon>Elusimicrobiaceae</taxon>
        <taxon>Candidatus Avelusimicrobium</taxon>
    </lineage>
</organism>
<dbReference type="InterPro" id="IPR011991">
    <property type="entry name" value="ArsR-like_HTH"/>
</dbReference>
<dbReference type="PRINTS" id="PR00778">
    <property type="entry name" value="HTHARSR"/>
</dbReference>
<protein>
    <submittedName>
        <fullName evidence="5">Transcriptional regulator</fullName>
    </submittedName>
</protein>
<dbReference type="GO" id="GO:0003700">
    <property type="term" value="F:DNA-binding transcription factor activity"/>
    <property type="evidence" value="ECO:0007669"/>
    <property type="project" value="InterPro"/>
</dbReference>
<reference evidence="6" key="1">
    <citation type="submission" date="2017-04" db="EMBL/GenBank/DDBJ databases">
        <title>Function of individual gut microbiota members based on whole genome sequencing of pure cultures obtained from chicken caecum.</title>
        <authorList>
            <person name="Medvecky M."/>
            <person name="Cejkova D."/>
            <person name="Polansky O."/>
            <person name="Karasova D."/>
            <person name="Kubasova T."/>
            <person name="Cizek A."/>
            <person name="Rychlik I."/>
        </authorList>
    </citation>
    <scope>NUCLEOTIDE SEQUENCE [LARGE SCALE GENOMIC DNA]</scope>
    <source>
        <strain evidence="6">An273</strain>
    </source>
</reference>
<dbReference type="EMBL" id="NFJD01000002">
    <property type="protein sequence ID" value="OUO57072.1"/>
    <property type="molecule type" value="Genomic_DNA"/>
</dbReference>
<keyword evidence="6" id="KW-1185">Reference proteome</keyword>
<dbReference type="GO" id="GO:0003677">
    <property type="term" value="F:DNA binding"/>
    <property type="evidence" value="ECO:0007669"/>
    <property type="project" value="UniProtKB-KW"/>
</dbReference>
<evidence type="ECO:0000313" key="5">
    <source>
        <dbReference type="EMBL" id="OUO57072.1"/>
    </source>
</evidence>
<proteinExistence type="predicted"/>